<dbReference type="SUPFAM" id="SSF47413">
    <property type="entry name" value="lambda repressor-like DNA-binding domains"/>
    <property type="match status" value="1"/>
</dbReference>
<proteinExistence type="predicted"/>
<dbReference type="InterPro" id="IPR000843">
    <property type="entry name" value="HTH_LacI"/>
</dbReference>
<dbReference type="Proteomes" id="UP001156903">
    <property type="component" value="Unassembled WGS sequence"/>
</dbReference>
<reference evidence="7" key="1">
    <citation type="journal article" date="2019" name="Int. J. Syst. Evol. Microbiol.">
        <title>The Global Catalogue of Microorganisms (GCM) 10K type strain sequencing project: providing services to taxonomists for standard genome sequencing and annotation.</title>
        <authorList>
            <consortium name="The Broad Institute Genomics Platform"/>
            <consortium name="The Broad Institute Genome Sequencing Center for Infectious Disease"/>
            <person name="Wu L."/>
            <person name="Ma J."/>
        </authorList>
    </citation>
    <scope>NUCLEOTIDE SEQUENCE [LARGE SCALE GENOMIC DNA]</scope>
    <source>
        <strain evidence="7">NBRC 109341</strain>
    </source>
</reference>
<feature type="domain" description="HTH lacI-type" evidence="5">
    <location>
        <begin position="11"/>
        <end position="65"/>
    </location>
</feature>
<evidence type="ECO:0000313" key="6">
    <source>
        <dbReference type="EMBL" id="GLS16120.1"/>
    </source>
</evidence>
<evidence type="ECO:0000259" key="5">
    <source>
        <dbReference type="PROSITE" id="PS50932"/>
    </source>
</evidence>
<dbReference type="Pfam" id="PF13377">
    <property type="entry name" value="Peripla_BP_3"/>
    <property type="match status" value="1"/>
</dbReference>
<dbReference type="SUPFAM" id="SSF53822">
    <property type="entry name" value="Periplasmic binding protein-like I"/>
    <property type="match status" value="1"/>
</dbReference>
<protein>
    <submittedName>
        <fullName evidence="6">LacI family transcriptional regulator</fullName>
    </submittedName>
</protein>
<keyword evidence="1" id="KW-0805">Transcription regulation</keyword>
<evidence type="ECO:0000256" key="3">
    <source>
        <dbReference type="ARBA" id="ARBA00023163"/>
    </source>
</evidence>
<dbReference type="PROSITE" id="PS50932">
    <property type="entry name" value="HTH_LACI_2"/>
    <property type="match status" value="1"/>
</dbReference>
<evidence type="ECO:0000256" key="2">
    <source>
        <dbReference type="ARBA" id="ARBA00023125"/>
    </source>
</evidence>
<dbReference type="SMART" id="SM00354">
    <property type="entry name" value="HTH_LACI"/>
    <property type="match status" value="1"/>
</dbReference>
<dbReference type="InterPro" id="IPR010982">
    <property type="entry name" value="Lambda_DNA-bd_dom_sf"/>
</dbReference>
<dbReference type="InterPro" id="IPR028082">
    <property type="entry name" value="Peripla_BP_I"/>
</dbReference>
<dbReference type="PANTHER" id="PTHR30146">
    <property type="entry name" value="LACI-RELATED TRANSCRIPTIONAL REPRESSOR"/>
    <property type="match status" value="1"/>
</dbReference>
<feature type="region of interest" description="Disordered" evidence="4">
    <location>
        <begin position="1"/>
        <end position="20"/>
    </location>
</feature>
<keyword evidence="2" id="KW-0238">DNA-binding</keyword>
<keyword evidence="3" id="KW-0804">Transcription</keyword>
<comment type="caution">
    <text evidence="6">The sequence shown here is derived from an EMBL/GenBank/DDBJ whole genome shotgun (WGS) entry which is preliminary data.</text>
</comment>
<dbReference type="PANTHER" id="PTHR30146:SF145">
    <property type="entry name" value="RIBOSE OPERON REPRESSOR"/>
    <property type="match status" value="1"/>
</dbReference>
<sequence>MPADPSSPHPPSIKDVARRANASTTTVSRVLSQPDAVRPDLRQRVQQAIAELGYRPNLAARRLRQQRASLIGLIVSDIRNPFFTDISRAVEDMAYRHGLRLILCNSDEDPAKEQSYLELMADEQASGVILSPTPELTRRFRADQHPFPVVLVDRAPDDTPTDLVLLDNAHAARRLTEHLLDQGCRRIALLAGSRSSTGRERQAGYEAALRERGLAPQVLPLRPTADEGQAAAAPLLATDPAERPDALLATNGLLLLGAWKAIRAAGLTMPTDIALAGFDNNDWTTLPEPAVTVLAQPTADIGRSAAELLLQRMAEPARPPRRIVLEGTLMVRGSSARQV</sequence>
<dbReference type="EMBL" id="BSPB01000045">
    <property type="protein sequence ID" value="GLS16120.1"/>
    <property type="molecule type" value="Genomic_DNA"/>
</dbReference>
<dbReference type="RefSeq" id="WP_284308913.1">
    <property type="nucleotide sequence ID" value="NZ_BSPB01000045.1"/>
</dbReference>
<dbReference type="Pfam" id="PF00356">
    <property type="entry name" value="LacI"/>
    <property type="match status" value="1"/>
</dbReference>
<keyword evidence="7" id="KW-1185">Reference proteome</keyword>
<name>A0ABQ6CBF4_9BURK</name>
<gene>
    <name evidence="6" type="ORF">GCM10007935_35600</name>
</gene>
<evidence type="ECO:0000256" key="1">
    <source>
        <dbReference type="ARBA" id="ARBA00023015"/>
    </source>
</evidence>
<feature type="compositionally biased region" description="Pro residues" evidence="4">
    <location>
        <begin position="1"/>
        <end position="11"/>
    </location>
</feature>
<accession>A0ABQ6CBF4</accession>
<dbReference type="Gene3D" id="3.40.50.2300">
    <property type="match status" value="2"/>
</dbReference>
<dbReference type="CDD" id="cd01392">
    <property type="entry name" value="HTH_LacI"/>
    <property type="match status" value="1"/>
</dbReference>
<dbReference type="Gene3D" id="1.10.260.40">
    <property type="entry name" value="lambda repressor-like DNA-binding domains"/>
    <property type="match status" value="1"/>
</dbReference>
<evidence type="ECO:0000313" key="7">
    <source>
        <dbReference type="Proteomes" id="UP001156903"/>
    </source>
</evidence>
<dbReference type="InterPro" id="IPR046335">
    <property type="entry name" value="LacI/GalR-like_sensor"/>
</dbReference>
<evidence type="ECO:0000256" key="4">
    <source>
        <dbReference type="SAM" id="MobiDB-lite"/>
    </source>
</evidence>
<organism evidence="6 7">
    <name type="scientific">Hydrogenophaga electricum</name>
    <dbReference type="NCBI Taxonomy" id="1230953"/>
    <lineage>
        <taxon>Bacteria</taxon>
        <taxon>Pseudomonadati</taxon>
        <taxon>Pseudomonadota</taxon>
        <taxon>Betaproteobacteria</taxon>
        <taxon>Burkholderiales</taxon>
        <taxon>Comamonadaceae</taxon>
        <taxon>Hydrogenophaga</taxon>
    </lineage>
</organism>